<dbReference type="SMART" id="SM00448">
    <property type="entry name" value="REC"/>
    <property type="match status" value="1"/>
</dbReference>
<dbReference type="InterPro" id="IPR016032">
    <property type="entry name" value="Sig_transdc_resp-reg_C-effctor"/>
</dbReference>
<evidence type="ECO:0000256" key="4">
    <source>
        <dbReference type="ARBA" id="ARBA00023015"/>
    </source>
</evidence>
<reference evidence="8 9" key="1">
    <citation type="submission" date="2016-03" db="EMBL/GenBank/DDBJ databases">
        <authorList>
            <person name="Heylen K."/>
            <person name="De Vos P."/>
            <person name="Vekeman B."/>
        </authorList>
    </citation>
    <scope>NUCLEOTIDE SEQUENCE [LARGE SCALE GENOMIC DNA]</scope>
    <source>
        <strain evidence="8 9">R-49807</strain>
    </source>
</reference>
<dbReference type="Gene3D" id="3.40.50.2300">
    <property type="match status" value="1"/>
</dbReference>
<keyword evidence="2" id="KW-0597">Phosphoprotein</keyword>
<dbReference type="InterPro" id="IPR036388">
    <property type="entry name" value="WH-like_DNA-bd_sf"/>
</dbReference>
<dbReference type="InterPro" id="IPR039420">
    <property type="entry name" value="WalR-like"/>
</dbReference>
<dbReference type="GO" id="GO:0000976">
    <property type="term" value="F:transcription cis-regulatory region binding"/>
    <property type="evidence" value="ECO:0007669"/>
    <property type="project" value="TreeGrafter"/>
</dbReference>
<evidence type="ECO:0000256" key="1">
    <source>
        <dbReference type="ARBA" id="ARBA00013332"/>
    </source>
</evidence>
<dbReference type="FunFam" id="1.10.10.10:FF:000018">
    <property type="entry name" value="DNA-binding response regulator ResD"/>
    <property type="match status" value="1"/>
</dbReference>
<keyword evidence="6" id="KW-0804">Transcription</keyword>
<dbReference type="GO" id="GO:0000156">
    <property type="term" value="F:phosphorelay response regulator activity"/>
    <property type="evidence" value="ECO:0007669"/>
    <property type="project" value="TreeGrafter"/>
</dbReference>
<dbReference type="Pfam" id="PF00072">
    <property type="entry name" value="Response_reg"/>
    <property type="match status" value="1"/>
</dbReference>
<dbReference type="InterPro" id="IPR011006">
    <property type="entry name" value="CheY-like_superfamily"/>
</dbReference>
<evidence type="ECO:0000313" key="8">
    <source>
        <dbReference type="EMBL" id="OAI29845.1"/>
    </source>
</evidence>
<comment type="caution">
    <text evidence="8">The sequence shown here is derived from an EMBL/GenBank/DDBJ whole genome shotgun (WGS) entry which is preliminary data.</text>
</comment>
<dbReference type="GO" id="GO:0006355">
    <property type="term" value="P:regulation of DNA-templated transcription"/>
    <property type="evidence" value="ECO:0007669"/>
    <property type="project" value="InterPro"/>
</dbReference>
<dbReference type="Pfam" id="PF00486">
    <property type="entry name" value="Trans_reg_C"/>
    <property type="match status" value="1"/>
</dbReference>
<protein>
    <recommendedName>
        <fullName evidence="1">Phosphate regulon transcriptional regulatory protein PhoB</fullName>
    </recommendedName>
</protein>
<name>A0A291IGQ4_9GAMM</name>
<evidence type="ECO:0000256" key="3">
    <source>
        <dbReference type="ARBA" id="ARBA00023012"/>
    </source>
</evidence>
<dbReference type="CDD" id="cd00383">
    <property type="entry name" value="trans_reg_C"/>
    <property type="match status" value="1"/>
</dbReference>
<dbReference type="PANTHER" id="PTHR48111:SF1">
    <property type="entry name" value="TWO-COMPONENT RESPONSE REGULATOR ORR33"/>
    <property type="match status" value="1"/>
</dbReference>
<evidence type="ECO:0000256" key="6">
    <source>
        <dbReference type="ARBA" id="ARBA00023163"/>
    </source>
</evidence>
<dbReference type="PROSITE" id="PS51755">
    <property type="entry name" value="OMPR_PHOB"/>
    <property type="match status" value="1"/>
</dbReference>
<evidence type="ECO:0000256" key="2">
    <source>
        <dbReference type="ARBA" id="ARBA00022553"/>
    </source>
</evidence>
<dbReference type="Gene3D" id="6.10.250.690">
    <property type="match status" value="1"/>
</dbReference>
<dbReference type="Proteomes" id="UP000077734">
    <property type="component" value="Unassembled WGS sequence"/>
</dbReference>
<dbReference type="EMBL" id="LUUL01000023">
    <property type="protein sequence ID" value="OAI29845.1"/>
    <property type="molecule type" value="Genomic_DNA"/>
</dbReference>
<dbReference type="SUPFAM" id="SSF46894">
    <property type="entry name" value="C-terminal effector domain of the bipartite response regulators"/>
    <property type="match status" value="1"/>
</dbReference>
<dbReference type="PROSITE" id="PS50110">
    <property type="entry name" value="RESPONSE_REGULATORY"/>
    <property type="match status" value="1"/>
</dbReference>
<dbReference type="PANTHER" id="PTHR48111">
    <property type="entry name" value="REGULATOR OF RPOS"/>
    <property type="match status" value="1"/>
</dbReference>
<dbReference type="InterPro" id="IPR001867">
    <property type="entry name" value="OmpR/PhoB-type_DNA-bd"/>
</dbReference>
<dbReference type="SMART" id="SM00862">
    <property type="entry name" value="Trans_reg_C"/>
    <property type="match status" value="1"/>
</dbReference>
<keyword evidence="4" id="KW-0805">Transcription regulation</keyword>
<dbReference type="Gene3D" id="1.10.10.10">
    <property type="entry name" value="Winged helix-like DNA-binding domain superfamily/Winged helix DNA-binding domain"/>
    <property type="match status" value="1"/>
</dbReference>
<dbReference type="RefSeq" id="WP_064024406.1">
    <property type="nucleotide sequence ID" value="NZ_CP023669.1"/>
</dbReference>
<proteinExistence type="predicted"/>
<keyword evidence="5 8" id="KW-0238">DNA-binding</keyword>
<dbReference type="AlphaFoldDB" id="A0A291IGQ4"/>
<evidence type="ECO:0000256" key="5">
    <source>
        <dbReference type="ARBA" id="ARBA00023125"/>
    </source>
</evidence>
<keyword evidence="3" id="KW-0902">Two-component regulatory system</keyword>
<comment type="function">
    <text evidence="7">This protein is a positive regulator for the phosphate regulon. Transcription of this operon is positively regulated by PhoB and PhoR when phosphate is limited.</text>
</comment>
<dbReference type="KEGG" id="mko:MKLM6_1103"/>
<gene>
    <name evidence="8" type="ORF">A1356_03425</name>
</gene>
<dbReference type="GO" id="GO:0005829">
    <property type="term" value="C:cytosol"/>
    <property type="evidence" value="ECO:0007669"/>
    <property type="project" value="TreeGrafter"/>
</dbReference>
<dbReference type="SUPFAM" id="SSF52172">
    <property type="entry name" value="CheY-like"/>
    <property type="match status" value="1"/>
</dbReference>
<dbReference type="InterPro" id="IPR001789">
    <property type="entry name" value="Sig_transdc_resp-reg_receiver"/>
</dbReference>
<organism evidence="8 9">
    <name type="scientific">Methylomonas koyamae</name>
    <dbReference type="NCBI Taxonomy" id="702114"/>
    <lineage>
        <taxon>Bacteria</taxon>
        <taxon>Pseudomonadati</taxon>
        <taxon>Pseudomonadota</taxon>
        <taxon>Gammaproteobacteria</taxon>
        <taxon>Methylococcales</taxon>
        <taxon>Methylococcaceae</taxon>
        <taxon>Methylomonas</taxon>
    </lineage>
</organism>
<sequence length="243" mass="26448">MPPTKHLLLVEDDPDIAGLLAANLREEGYGVDWAADGDAALAALAAIAGNRYDLLLLDVMLPGVDGLEICRRVRAGPVYTPIIIVSSKSSDVHRVVGLEMGADDYISKPFALAEVVARVRALLRRVAALSQPAADQTEAVIVAHGLRIDAQSRTVVLDGQTLALTAREFDLLHFFARHPGRMFTRLELLNQVWGYNHDGYEHTVNSHINRLRAKIEADPAKPARILTVWGVGYKFAEADAADA</sequence>
<accession>A0A291IGQ4</accession>
<dbReference type="GO" id="GO:0032993">
    <property type="term" value="C:protein-DNA complex"/>
    <property type="evidence" value="ECO:0007669"/>
    <property type="project" value="TreeGrafter"/>
</dbReference>
<evidence type="ECO:0000313" key="9">
    <source>
        <dbReference type="Proteomes" id="UP000077734"/>
    </source>
</evidence>
<keyword evidence="9" id="KW-1185">Reference proteome</keyword>
<evidence type="ECO:0000256" key="7">
    <source>
        <dbReference type="ARBA" id="ARBA00024735"/>
    </source>
</evidence>